<comment type="caution">
    <text evidence="8">The sequence shown here is derived from an EMBL/GenBank/DDBJ whole genome shotgun (WGS) entry which is preliminary data.</text>
</comment>
<evidence type="ECO:0000256" key="6">
    <source>
        <dbReference type="ARBA" id="ARBA00023136"/>
    </source>
</evidence>
<evidence type="ECO:0008006" key="9">
    <source>
        <dbReference type="Google" id="ProtNLM"/>
    </source>
</evidence>
<evidence type="ECO:0000256" key="4">
    <source>
        <dbReference type="ARBA" id="ARBA00022989"/>
    </source>
</evidence>
<dbReference type="GO" id="GO:0008495">
    <property type="term" value="F:protoheme IX farnesyltransferase activity"/>
    <property type="evidence" value="ECO:0007669"/>
    <property type="project" value="InterPro"/>
</dbReference>
<evidence type="ECO:0000256" key="2">
    <source>
        <dbReference type="ARBA" id="ARBA00022679"/>
    </source>
</evidence>
<evidence type="ECO:0000256" key="1">
    <source>
        <dbReference type="ARBA" id="ARBA00004141"/>
    </source>
</evidence>
<accession>X1C8B3</accession>
<name>X1C8B3_9ZZZZ</name>
<feature type="transmembrane region" description="Helical" evidence="7">
    <location>
        <begin position="118"/>
        <end position="136"/>
    </location>
</feature>
<dbReference type="InterPro" id="IPR044878">
    <property type="entry name" value="UbiA_sf"/>
</dbReference>
<proteinExistence type="predicted"/>
<dbReference type="EMBL" id="BART01025683">
    <property type="protein sequence ID" value="GAH03617.1"/>
    <property type="molecule type" value="Genomic_DNA"/>
</dbReference>
<keyword evidence="4 7" id="KW-1133">Transmembrane helix</keyword>
<keyword evidence="5" id="KW-0350">Heme biosynthesis</keyword>
<dbReference type="InterPro" id="IPR006369">
    <property type="entry name" value="Protohaem_IX_farnesylTrfase"/>
</dbReference>
<comment type="subcellular location">
    <subcellularLocation>
        <location evidence="1">Membrane</location>
        <topology evidence="1">Multi-pass membrane protein</topology>
    </subcellularLocation>
</comment>
<dbReference type="Pfam" id="PF01040">
    <property type="entry name" value="UbiA"/>
    <property type="match status" value="1"/>
</dbReference>
<organism evidence="8">
    <name type="scientific">marine sediment metagenome</name>
    <dbReference type="NCBI Taxonomy" id="412755"/>
    <lineage>
        <taxon>unclassified sequences</taxon>
        <taxon>metagenomes</taxon>
        <taxon>ecological metagenomes</taxon>
    </lineage>
</organism>
<dbReference type="PANTHER" id="PTHR43448:SF2">
    <property type="entry name" value="PROTOHEME IX FARNESYLTRANSFERASE, MITOCHONDRIAL"/>
    <property type="match status" value="1"/>
</dbReference>
<dbReference type="AlphaFoldDB" id="X1C8B3"/>
<gene>
    <name evidence="8" type="ORF">S01H4_46041</name>
</gene>
<keyword evidence="3 7" id="KW-0812">Transmembrane</keyword>
<dbReference type="PANTHER" id="PTHR43448">
    <property type="entry name" value="PROTOHEME IX FARNESYLTRANSFERASE, MITOCHONDRIAL"/>
    <property type="match status" value="1"/>
</dbReference>
<feature type="transmembrane region" description="Helical" evidence="7">
    <location>
        <begin position="45"/>
        <end position="65"/>
    </location>
</feature>
<feature type="transmembrane region" description="Helical" evidence="7">
    <location>
        <begin position="142"/>
        <end position="162"/>
    </location>
</feature>
<evidence type="ECO:0000256" key="3">
    <source>
        <dbReference type="ARBA" id="ARBA00022692"/>
    </source>
</evidence>
<keyword evidence="6 7" id="KW-0472">Membrane</keyword>
<keyword evidence="2" id="KW-0808">Transferase</keyword>
<sequence length="197" mass="21747">GIVFTVAGVFLSFLTLNWLAALIIFLGFFFDVVIYTVLLKRRTKYSILFGGIAGGLPAWAGRIAITGTLDWIGFLFLIFILAWIPVHILTIALIPRNFKGYTDAGVPMWPIVSSKTQTMRVIAIGAFLSSVALYEAARLLGANWIIRVIWGILCLIIIGLAIKDIIKPSNKLTFLIFKIASLYMILGFLLVLLGVIL</sequence>
<protein>
    <recommendedName>
        <fullName evidence="9">Heme o synthase</fullName>
    </recommendedName>
</protein>
<feature type="transmembrane region" description="Helical" evidence="7">
    <location>
        <begin position="71"/>
        <end position="94"/>
    </location>
</feature>
<feature type="transmembrane region" description="Helical" evidence="7">
    <location>
        <begin position="18"/>
        <end position="38"/>
    </location>
</feature>
<dbReference type="GO" id="GO:0006783">
    <property type="term" value="P:heme biosynthetic process"/>
    <property type="evidence" value="ECO:0007669"/>
    <property type="project" value="UniProtKB-KW"/>
</dbReference>
<feature type="transmembrane region" description="Helical" evidence="7">
    <location>
        <begin position="174"/>
        <end position="196"/>
    </location>
</feature>
<reference evidence="8" key="1">
    <citation type="journal article" date="2014" name="Front. Microbiol.">
        <title>High frequency of phylogenetically diverse reductive dehalogenase-homologous genes in deep subseafloor sedimentary metagenomes.</title>
        <authorList>
            <person name="Kawai M."/>
            <person name="Futagami T."/>
            <person name="Toyoda A."/>
            <person name="Takaki Y."/>
            <person name="Nishi S."/>
            <person name="Hori S."/>
            <person name="Arai W."/>
            <person name="Tsubouchi T."/>
            <person name="Morono Y."/>
            <person name="Uchiyama I."/>
            <person name="Ito T."/>
            <person name="Fujiyama A."/>
            <person name="Inagaki F."/>
            <person name="Takami H."/>
        </authorList>
    </citation>
    <scope>NUCLEOTIDE SEQUENCE</scope>
    <source>
        <strain evidence="8">Expedition CK06-06</strain>
    </source>
</reference>
<dbReference type="GO" id="GO:0016020">
    <property type="term" value="C:membrane"/>
    <property type="evidence" value="ECO:0007669"/>
    <property type="project" value="UniProtKB-SubCell"/>
</dbReference>
<evidence type="ECO:0000256" key="7">
    <source>
        <dbReference type="SAM" id="Phobius"/>
    </source>
</evidence>
<dbReference type="Gene3D" id="1.10.357.140">
    <property type="entry name" value="UbiA prenyltransferase"/>
    <property type="match status" value="1"/>
</dbReference>
<feature type="non-terminal residue" evidence="8">
    <location>
        <position position="1"/>
    </location>
</feature>
<dbReference type="InterPro" id="IPR000537">
    <property type="entry name" value="UbiA_prenyltransferase"/>
</dbReference>
<evidence type="ECO:0000256" key="5">
    <source>
        <dbReference type="ARBA" id="ARBA00023133"/>
    </source>
</evidence>
<evidence type="ECO:0000313" key="8">
    <source>
        <dbReference type="EMBL" id="GAH03617.1"/>
    </source>
</evidence>